<dbReference type="GO" id="GO:0004568">
    <property type="term" value="F:chitinase activity"/>
    <property type="evidence" value="ECO:0007669"/>
    <property type="project" value="TreeGrafter"/>
</dbReference>
<dbReference type="InterPro" id="IPR011583">
    <property type="entry name" value="Chitinase_II/V-like_cat"/>
</dbReference>
<dbReference type="InterPro" id="IPR050314">
    <property type="entry name" value="Glycosyl_Hydrlase_18"/>
</dbReference>
<evidence type="ECO:0000256" key="1">
    <source>
        <dbReference type="ARBA" id="ARBA00022801"/>
    </source>
</evidence>
<dbReference type="AlphaFoldDB" id="A0AA39M342"/>
<dbReference type="GO" id="GO:0008061">
    <property type="term" value="F:chitin binding"/>
    <property type="evidence" value="ECO:0007669"/>
    <property type="project" value="InterPro"/>
</dbReference>
<sequence length="558" mass="63137">MRILLLISLFWSISQSEKIISCYTRPNSVFPASNTDPFLCTHLMIIGSTYIHGNFTPHMPNVADLQPILDLRKTNPKLKIFLTLTPSNPIMSTLVLNDTLMDSYTGKVAEYLRENDLDGFDLDWEFPVWSPDAKKTDKDGLSSLLKHFREKFNGSGKEKTLGLSLAVSAPYTITMMAYNISALNEYADFVQIMNYDYHDYAKYTPFTGFNSPLYALDYELWILRGFNSNYTTYEWLSGGLSAEKLVFGMPVYSRGYELLSNAFNFPYAPAIGSSQKWGDDLTYNEVCEAVKSGNYTNVWRDDVKSPYFYGNKQWVSYEDVRSLTFKAGYARAKGLGGIMIYDLPYDDYTGSCGEGCKYPLIKATKRAFLGTSEPSCTTSTGPESTSTTKGVVAVTQKKETTTTTAASVRTTTNGSESVLSRIVFIVTLIACVFGRTLLLRKSDAKSVNFNYAHYVNLPRPYNDSVKKDHKNGTQFHKDFSIADHSPYLSKYDQTCCDIYHSTENDVFRFHNCLIHENPKNTHIDGTRNSLTLNVRNTRKYCSYKDKHIVTNSLDFHDS</sequence>
<dbReference type="PROSITE" id="PS51910">
    <property type="entry name" value="GH18_2"/>
    <property type="match status" value="1"/>
</dbReference>
<dbReference type="GO" id="GO:0006032">
    <property type="term" value="P:chitin catabolic process"/>
    <property type="evidence" value="ECO:0007669"/>
    <property type="project" value="TreeGrafter"/>
</dbReference>
<gene>
    <name evidence="7" type="ORF">QR680_013963</name>
</gene>
<dbReference type="EMBL" id="JAUCMV010000002">
    <property type="protein sequence ID" value="KAK0419117.1"/>
    <property type="molecule type" value="Genomic_DNA"/>
</dbReference>
<dbReference type="SUPFAM" id="SSF54556">
    <property type="entry name" value="Chitinase insertion domain"/>
    <property type="match status" value="1"/>
</dbReference>
<keyword evidence="1 3" id="KW-0378">Hydrolase</keyword>
<dbReference type="InterPro" id="IPR017853">
    <property type="entry name" value="GH"/>
</dbReference>
<protein>
    <recommendedName>
        <fullName evidence="6">GH18 domain-containing protein</fullName>
    </recommendedName>
</protein>
<evidence type="ECO:0000313" key="7">
    <source>
        <dbReference type="EMBL" id="KAK0419117.1"/>
    </source>
</evidence>
<dbReference type="Pfam" id="PF00704">
    <property type="entry name" value="Glyco_hydro_18"/>
    <property type="match status" value="1"/>
</dbReference>
<dbReference type="Gene3D" id="3.20.20.80">
    <property type="entry name" value="Glycosidases"/>
    <property type="match status" value="1"/>
</dbReference>
<reference evidence="7" key="1">
    <citation type="submission" date="2023-06" db="EMBL/GenBank/DDBJ databases">
        <title>Genomic analysis of the entomopathogenic nematode Steinernema hermaphroditum.</title>
        <authorList>
            <person name="Schwarz E.M."/>
            <person name="Heppert J.K."/>
            <person name="Baniya A."/>
            <person name="Schwartz H.T."/>
            <person name="Tan C.-H."/>
            <person name="Antoshechkin I."/>
            <person name="Sternberg P.W."/>
            <person name="Goodrich-Blair H."/>
            <person name="Dillman A.R."/>
        </authorList>
    </citation>
    <scope>NUCLEOTIDE SEQUENCE</scope>
    <source>
        <strain evidence="7">PS9179</strain>
        <tissue evidence="7">Whole animal</tissue>
    </source>
</reference>
<dbReference type="Gene3D" id="3.10.50.10">
    <property type="match status" value="1"/>
</dbReference>
<evidence type="ECO:0000256" key="5">
    <source>
        <dbReference type="SAM" id="SignalP"/>
    </source>
</evidence>
<feature type="signal peptide" evidence="5">
    <location>
        <begin position="1"/>
        <end position="16"/>
    </location>
</feature>
<feature type="chain" id="PRO_5041233394" description="GH18 domain-containing protein" evidence="5">
    <location>
        <begin position="17"/>
        <end position="558"/>
    </location>
</feature>
<keyword evidence="5" id="KW-0732">Signal</keyword>
<dbReference type="InterPro" id="IPR001579">
    <property type="entry name" value="Glyco_hydro_18_chit_AS"/>
</dbReference>
<feature type="domain" description="GH18" evidence="6">
    <location>
        <begin position="18"/>
        <end position="371"/>
    </location>
</feature>
<dbReference type="GO" id="GO:0005576">
    <property type="term" value="C:extracellular region"/>
    <property type="evidence" value="ECO:0007669"/>
    <property type="project" value="TreeGrafter"/>
</dbReference>
<dbReference type="SMART" id="SM00636">
    <property type="entry name" value="Glyco_18"/>
    <property type="match status" value="1"/>
</dbReference>
<dbReference type="PROSITE" id="PS01095">
    <property type="entry name" value="GH18_1"/>
    <property type="match status" value="1"/>
</dbReference>
<evidence type="ECO:0000256" key="2">
    <source>
        <dbReference type="ARBA" id="ARBA00023295"/>
    </source>
</evidence>
<keyword evidence="2 3" id="KW-0326">Glycosidase</keyword>
<name>A0AA39M342_9BILA</name>
<dbReference type="Proteomes" id="UP001175271">
    <property type="component" value="Unassembled WGS sequence"/>
</dbReference>
<comment type="similarity">
    <text evidence="4">Belongs to the glycosyl hydrolase 18 family.</text>
</comment>
<proteinExistence type="inferred from homology"/>
<dbReference type="InterPro" id="IPR001223">
    <property type="entry name" value="Glyco_hydro18_cat"/>
</dbReference>
<evidence type="ECO:0000256" key="4">
    <source>
        <dbReference type="RuleBase" id="RU004453"/>
    </source>
</evidence>
<dbReference type="PANTHER" id="PTHR11177:SF317">
    <property type="entry name" value="CHITINASE 12-RELATED"/>
    <property type="match status" value="1"/>
</dbReference>
<comment type="caution">
    <text evidence="7">The sequence shown here is derived from an EMBL/GenBank/DDBJ whole genome shotgun (WGS) entry which is preliminary data.</text>
</comment>
<evidence type="ECO:0000313" key="8">
    <source>
        <dbReference type="Proteomes" id="UP001175271"/>
    </source>
</evidence>
<dbReference type="PANTHER" id="PTHR11177">
    <property type="entry name" value="CHITINASE"/>
    <property type="match status" value="1"/>
</dbReference>
<dbReference type="GO" id="GO:0005975">
    <property type="term" value="P:carbohydrate metabolic process"/>
    <property type="evidence" value="ECO:0007669"/>
    <property type="project" value="InterPro"/>
</dbReference>
<organism evidence="7 8">
    <name type="scientific">Steinernema hermaphroditum</name>
    <dbReference type="NCBI Taxonomy" id="289476"/>
    <lineage>
        <taxon>Eukaryota</taxon>
        <taxon>Metazoa</taxon>
        <taxon>Ecdysozoa</taxon>
        <taxon>Nematoda</taxon>
        <taxon>Chromadorea</taxon>
        <taxon>Rhabditida</taxon>
        <taxon>Tylenchina</taxon>
        <taxon>Panagrolaimomorpha</taxon>
        <taxon>Strongyloidoidea</taxon>
        <taxon>Steinernematidae</taxon>
        <taxon>Steinernema</taxon>
    </lineage>
</organism>
<evidence type="ECO:0000256" key="3">
    <source>
        <dbReference type="RuleBase" id="RU000489"/>
    </source>
</evidence>
<evidence type="ECO:0000259" key="6">
    <source>
        <dbReference type="PROSITE" id="PS51910"/>
    </source>
</evidence>
<keyword evidence="8" id="KW-1185">Reference proteome</keyword>
<dbReference type="SUPFAM" id="SSF51445">
    <property type="entry name" value="(Trans)glycosidases"/>
    <property type="match status" value="1"/>
</dbReference>
<accession>A0AA39M342</accession>
<dbReference type="InterPro" id="IPR029070">
    <property type="entry name" value="Chitinase_insertion_sf"/>
</dbReference>